<evidence type="ECO:0000313" key="2">
    <source>
        <dbReference type="EMBL" id="KAJ9142036.1"/>
    </source>
</evidence>
<dbReference type="Proteomes" id="UP001174691">
    <property type="component" value="Unassembled WGS sequence"/>
</dbReference>
<dbReference type="EMBL" id="JANBVN010000126">
    <property type="protein sequence ID" value="KAJ9142036.1"/>
    <property type="molecule type" value="Genomic_DNA"/>
</dbReference>
<name>A0AA38RW34_9PEZI</name>
<dbReference type="InterPro" id="IPR012334">
    <property type="entry name" value="Pectin_lyas_fold"/>
</dbReference>
<evidence type="ECO:0000313" key="3">
    <source>
        <dbReference type="Proteomes" id="UP001174691"/>
    </source>
</evidence>
<proteinExistence type="predicted"/>
<keyword evidence="3" id="KW-1185">Reference proteome</keyword>
<accession>A0AA38RW34</accession>
<reference evidence="2" key="1">
    <citation type="submission" date="2022-07" db="EMBL/GenBank/DDBJ databases">
        <title>Fungi with potential for degradation of polypropylene.</title>
        <authorList>
            <person name="Gostincar C."/>
        </authorList>
    </citation>
    <scope>NUCLEOTIDE SEQUENCE</scope>
    <source>
        <strain evidence="2">EXF-13287</strain>
    </source>
</reference>
<comment type="caution">
    <text evidence="2">The sequence shown here is derived from an EMBL/GenBank/DDBJ whole genome shotgun (WGS) entry which is preliminary data.</text>
</comment>
<dbReference type="AlphaFoldDB" id="A0AA38RW34"/>
<gene>
    <name evidence="2" type="ORF">NKR19_g7325</name>
</gene>
<feature type="region of interest" description="Disordered" evidence="1">
    <location>
        <begin position="100"/>
        <end position="124"/>
    </location>
</feature>
<organism evidence="2 3">
    <name type="scientific">Coniochaeta hoffmannii</name>
    <dbReference type="NCBI Taxonomy" id="91930"/>
    <lineage>
        <taxon>Eukaryota</taxon>
        <taxon>Fungi</taxon>
        <taxon>Dikarya</taxon>
        <taxon>Ascomycota</taxon>
        <taxon>Pezizomycotina</taxon>
        <taxon>Sordariomycetes</taxon>
        <taxon>Sordariomycetidae</taxon>
        <taxon>Coniochaetales</taxon>
        <taxon>Coniochaetaceae</taxon>
        <taxon>Coniochaeta</taxon>
    </lineage>
</organism>
<evidence type="ECO:0000256" key="1">
    <source>
        <dbReference type="SAM" id="MobiDB-lite"/>
    </source>
</evidence>
<protein>
    <recommendedName>
        <fullName evidence="4">Pectate lyase</fullName>
    </recommendedName>
</protein>
<dbReference type="Gene3D" id="2.160.20.10">
    <property type="entry name" value="Single-stranded right-handed beta-helix, Pectin lyase-like"/>
    <property type="match status" value="1"/>
</dbReference>
<evidence type="ECO:0008006" key="4">
    <source>
        <dbReference type="Google" id="ProtNLM"/>
    </source>
</evidence>
<sequence length="124" mass="13328">MPTLKASSRGGDSTNIHVDSAGTYSWFSSYSQDCIDKHACQNVLWLVNNNDDNVRLNHIVAIGAKYAMVANGKGVTSADNLAINEHPAWAHISLFDVDSKGADNSDDNSNTNPNTGTCNPKDTM</sequence>